<evidence type="ECO:0000256" key="4">
    <source>
        <dbReference type="ARBA" id="ARBA00007837"/>
    </source>
</evidence>
<dbReference type="NCBIfam" id="TIGR01003">
    <property type="entry name" value="PTS_HPr_family"/>
    <property type="match status" value="1"/>
</dbReference>
<dbReference type="SUPFAM" id="SSF51621">
    <property type="entry name" value="Phosphoenolpyruvate/pyruvate domain"/>
    <property type="match status" value="1"/>
</dbReference>
<organism evidence="18 19">
    <name type="scientific">Salinicola socius</name>
    <dbReference type="NCBI Taxonomy" id="404433"/>
    <lineage>
        <taxon>Bacteria</taxon>
        <taxon>Pseudomonadati</taxon>
        <taxon>Pseudomonadota</taxon>
        <taxon>Gammaproteobacteria</taxon>
        <taxon>Oceanospirillales</taxon>
        <taxon>Halomonadaceae</taxon>
        <taxon>Salinicola</taxon>
    </lineage>
</organism>
<comment type="cofactor">
    <cofactor evidence="2">
        <name>Mg(2+)</name>
        <dbReference type="ChEBI" id="CHEBI:18420"/>
    </cofactor>
</comment>
<evidence type="ECO:0000256" key="14">
    <source>
        <dbReference type="ARBA" id="ARBA00022842"/>
    </source>
</evidence>
<accession>A0A1Q8SN67</accession>
<keyword evidence="11" id="KW-0598">Phosphotransferase system</keyword>
<evidence type="ECO:0000256" key="3">
    <source>
        <dbReference type="ARBA" id="ARBA00004496"/>
    </source>
</evidence>
<dbReference type="SUPFAM" id="SSF55804">
    <property type="entry name" value="Phoshotransferase/anion transport protein"/>
    <property type="match status" value="2"/>
</dbReference>
<keyword evidence="7" id="KW-0963">Cytoplasm</keyword>
<feature type="domain" description="HPr" evidence="17">
    <location>
        <begin position="280"/>
        <end position="370"/>
    </location>
</feature>
<comment type="catalytic activity">
    <reaction evidence="1">
        <text>L-histidyl-[protein] + phosphoenolpyruvate = N(pros)-phospho-L-histidyl-[protein] + pyruvate</text>
        <dbReference type="Rhea" id="RHEA:23880"/>
        <dbReference type="Rhea" id="RHEA-COMP:9745"/>
        <dbReference type="Rhea" id="RHEA-COMP:9746"/>
        <dbReference type="ChEBI" id="CHEBI:15361"/>
        <dbReference type="ChEBI" id="CHEBI:29979"/>
        <dbReference type="ChEBI" id="CHEBI:58702"/>
        <dbReference type="ChEBI" id="CHEBI:64837"/>
        <dbReference type="EC" id="2.7.3.9"/>
    </reaction>
</comment>
<comment type="caution">
    <text evidence="18">The sequence shown here is derived from an EMBL/GenBank/DDBJ whole genome shotgun (WGS) entry which is preliminary data.</text>
</comment>
<dbReference type="InterPro" id="IPR015813">
    <property type="entry name" value="Pyrv/PenolPyrv_kinase-like_dom"/>
</dbReference>
<dbReference type="GO" id="GO:0046872">
    <property type="term" value="F:metal ion binding"/>
    <property type="evidence" value="ECO:0007669"/>
    <property type="project" value="UniProtKB-KW"/>
</dbReference>
<dbReference type="InterPro" id="IPR006318">
    <property type="entry name" value="PTS_EI-like"/>
</dbReference>
<evidence type="ECO:0000313" key="18">
    <source>
        <dbReference type="EMBL" id="OLO02841.1"/>
    </source>
</evidence>
<evidence type="ECO:0000256" key="12">
    <source>
        <dbReference type="ARBA" id="ARBA00022723"/>
    </source>
</evidence>
<dbReference type="PROSITE" id="PS00372">
    <property type="entry name" value="PTS_EIIA_TYPE_2_HIS"/>
    <property type="match status" value="1"/>
</dbReference>
<dbReference type="Gene3D" id="3.50.30.10">
    <property type="entry name" value="Phosphohistidine domain"/>
    <property type="match status" value="1"/>
</dbReference>
<protein>
    <recommendedName>
        <fullName evidence="5">phosphoenolpyruvate--protein phosphotransferase</fullName>
        <ecNumber evidence="5">2.7.3.9</ecNumber>
    </recommendedName>
</protein>
<keyword evidence="13" id="KW-0418">Kinase</keyword>
<dbReference type="Pfam" id="PF00381">
    <property type="entry name" value="PTS-HPr"/>
    <property type="match status" value="1"/>
</dbReference>
<dbReference type="Pfam" id="PF05524">
    <property type="entry name" value="PEP-utilisers_N"/>
    <property type="match status" value="1"/>
</dbReference>
<evidence type="ECO:0000256" key="1">
    <source>
        <dbReference type="ARBA" id="ARBA00000683"/>
    </source>
</evidence>
<dbReference type="Pfam" id="PF00359">
    <property type="entry name" value="PTS_EIIA_2"/>
    <property type="match status" value="1"/>
</dbReference>
<dbReference type="Pfam" id="PF02896">
    <property type="entry name" value="PEP-utilizers_C"/>
    <property type="match status" value="1"/>
</dbReference>
<dbReference type="Pfam" id="PF00391">
    <property type="entry name" value="PEP-utilizers"/>
    <property type="match status" value="1"/>
</dbReference>
<dbReference type="GO" id="GO:0009401">
    <property type="term" value="P:phosphoenolpyruvate-dependent sugar phosphotransferase system"/>
    <property type="evidence" value="ECO:0007669"/>
    <property type="project" value="UniProtKB-KW"/>
</dbReference>
<evidence type="ECO:0000259" key="17">
    <source>
        <dbReference type="PROSITE" id="PS51350"/>
    </source>
</evidence>
<dbReference type="NCBIfam" id="TIGR01417">
    <property type="entry name" value="PTS_I_fam"/>
    <property type="match status" value="1"/>
</dbReference>
<feature type="domain" description="PTS EIIA type-2" evidence="16">
    <location>
        <begin position="2"/>
        <end position="142"/>
    </location>
</feature>
<dbReference type="PROSITE" id="PS51094">
    <property type="entry name" value="PTS_EIIA_TYPE_2"/>
    <property type="match status" value="1"/>
</dbReference>
<proteinExistence type="inferred from homology"/>
<dbReference type="CDD" id="cd00367">
    <property type="entry name" value="PTS-HPr_like"/>
    <property type="match status" value="1"/>
</dbReference>
<evidence type="ECO:0000313" key="19">
    <source>
        <dbReference type="Proteomes" id="UP000186878"/>
    </source>
</evidence>
<dbReference type="InterPro" id="IPR002178">
    <property type="entry name" value="PTS_EIIA_type-2_dom"/>
</dbReference>
<dbReference type="CDD" id="cd00211">
    <property type="entry name" value="PTS_IIA_fru"/>
    <property type="match status" value="1"/>
</dbReference>
<dbReference type="EMBL" id="MSDO01000029">
    <property type="protein sequence ID" value="OLO02841.1"/>
    <property type="molecule type" value="Genomic_DNA"/>
</dbReference>
<dbReference type="EC" id="2.7.3.9" evidence="5"/>
<dbReference type="GO" id="GO:0016301">
    <property type="term" value="F:kinase activity"/>
    <property type="evidence" value="ECO:0007669"/>
    <property type="project" value="UniProtKB-KW"/>
</dbReference>
<feature type="compositionally biased region" description="Low complexity" evidence="15">
    <location>
        <begin position="386"/>
        <end position="399"/>
    </location>
</feature>
<dbReference type="PROSITE" id="PS00370">
    <property type="entry name" value="PEP_ENZYMES_PHOS_SITE"/>
    <property type="match status" value="1"/>
</dbReference>
<evidence type="ECO:0000256" key="11">
    <source>
        <dbReference type="ARBA" id="ARBA00022683"/>
    </source>
</evidence>
<dbReference type="PRINTS" id="PR00107">
    <property type="entry name" value="PHOSPHOCPHPR"/>
</dbReference>
<dbReference type="InterPro" id="IPR008731">
    <property type="entry name" value="PTS_EIN"/>
</dbReference>
<dbReference type="InterPro" id="IPR036637">
    <property type="entry name" value="Phosphohistidine_dom_sf"/>
</dbReference>
<comment type="similarity">
    <text evidence="4">Belongs to the PEP-utilizing enzyme family.</text>
</comment>
<dbReference type="PANTHER" id="PTHR46244:SF6">
    <property type="entry name" value="PHOSPHOENOLPYRUVATE-PROTEIN PHOSPHOTRANSFERASE"/>
    <property type="match status" value="1"/>
</dbReference>
<dbReference type="PANTHER" id="PTHR46244">
    <property type="entry name" value="PHOSPHOENOLPYRUVATE-PROTEIN PHOSPHOTRANSFERASE"/>
    <property type="match status" value="1"/>
</dbReference>
<dbReference type="Gene3D" id="3.20.20.60">
    <property type="entry name" value="Phosphoenolpyruvate-binding domains"/>
    <property type="match status" value="1"/>
</dbReference>
<dbReference type="SUPFAM" id="SSF47831">
    <property type="entry name" value="Enzyme I of the PEP:sugar phosphotransferase system HPr-binding (sub)domain"/>
    <property type="match status" value="1"/>
</dbReference>
<dbReference type="InterPro" id="IPR008279">
    <property type="entry name" value="PEP-util_enz_mobile_dom"/>
</dbReference>
<feature type="region of interest" description="Disordered" evidence="15">
    <location>
        <begin position="372"/>
        <end position="404"/>
    </location>
</feature>
<dbReference type="NCBIfam" id="NF008319">
    <property type="entry name" value="PRK11109.1"/>
    <property type="match status" value="1"/>
</dbReference>
<evidence type="ECO:0000256" key="2">
    <source>
        <dbReference type="ARBA" id="ARBA00001946"/>
    </source>
</evidence>
<dbReference type="InterPro" id="IPR040442">
    <property type="entry name" value="Pyrv_kinase-like_dom_sf"/>
</dbReference>
<dbReference type="SUPFAM" id="SSF52009">
    <property type="entry name" value="Phosphohistidine domain"/>
    <property type="match status" value="1"/>
</dbReference>
<keyword evidence="8" id="KW-0597">Phosphoprotein</keyword>
<evidence type="ECO:0000259" key="16">
    <source>
        <dbReference type="PROSITE" id="PS51094"/>
    </source>
</evidence>
<dbReference type="GO" id="GO:0005737">
    <property type="term" value="C:cytoplasm"/>
    <property type="evidence" value="ECO:0007669"/>
    <property type="project" value="UniProtKB-SubCell"/>
</dbReference>
<evidence type="ECO:0000256" key="15">
    <source>
        <dbReference type="SAM" id="MobiDB-lite"/>
    </source>
</evidence>
<dbReference type="SUPFAM" id="SSF55594">
    <property type="entry name" value="HPr-like"/>
    <property type="match status" value="1"/>
</dbReference>
<dbReference type="InterPro" id="IPR000032">
    <property type="entry name" value="HPr-like"/>
</dbReference>
<dbReference type="InterPro" id="IPR018274">
    <property type="entry name" value="PEP_util_AS"/>
</dbReference>
<dbReference type="PRINTS" id="PR01736">
    <property type="entry name" value="PHPHTRNFRASE"/>
</dbReference>
<evidence type="ECO:0000256" key="10">
    <source>
        <dbReference type="ARBA" id="ARBA00022679"/>
    </source>
</evidence>
<dbReference type="PROSITE" id="PS00742">
    <property type="entry name" value="PEP_ENZYMES_2"/>
    <property type="match status" value="1"/>
</dbReference>
<keyword evidence="12" id="KW-0479">Metal-binding</keyword>
<dbReference type="GO" id="GO:0008965">
    <property type="term" value="F:phosphoenolpyruvate-protein phosphotransferase activity"/>
    <property type="evidence" value="ECO:0007669"/>
    <property type="project" value="UniProtKB-EC"/>
</dbReference>
<evidence type="ECO:0000256" key="13">
    <source>
        <dbReference type="ARBA" id="ARBA00022777"/>
    </source>
</evidence>
<keyword evidence="18" id="KW-0670">Pyruvate</keyword>
<keyword evidence="9" id="KW-0762">Sugar transport</keyword>
<keyword evidence="10 18" id="KW-0808">Transferase</keyword>
<dbReference type="Gene3D" id="3.40.930.10">
    <property type="entry name" value="Mannitol-specific EII, Chain A"/>
    <property type="match status" value="1"/>
</dbReference>
<keyword evidence="19" id="KW-1185">Reference proteome</keyword>
<evidence type="ECO:0000256" key="6">
    <source>
        <dbReference type="ARBA" id="ARBA00022448"/>
    </source>
</evidence>
<dbReference type="OrthoDB" id="9765468at2"/>
<evidence type="ECO:0000256" key="5">
    <source>
        <dbReference type="ARBA" id="ARBA00012232"/>
    </source>
</evidence>
<comment type="subcellular location">
    <subcellularLocation>
        <location evidence="3">Cytoplasm</location>
    </subcellularLocation>
</comment>
<dbReference type="InterPro" id="IPR023151">
    <property type="entry name" value="PEP_util_CS"/>
</dbReference>
<gene>
    <name evidence="18" type="ORF">BTW07_17565</name>
</gene>
<dbReference type="Proteomes" id="UP000186878">
    <property type="component" value="Unassembled WGS sequence"/>
</dbReference>
<keyword evidence="6" id="KW-0813">Transport</keyword>
<dbReference type="AlphaFoldDB" id="A0A1Q8SN67"/>
<dbReference type="RefSeq" id="WP_075571464.1">
    <property type="nucleotide sequence ID" value="NZ_MSDO01000029.1"/>
</dbReference>
<dbReference type="InterPro" id="IPR016152">
    <property type="entry name" value="PTrfase/Anion_transptr"/>
</dbReference>
<dbReference type="InterPro" id="IPR000121">
    <property type="entry name" value="PEP_util_C"/>
</dbReference>
<keyword evidence="14" id="KW-0460">Magnesium</keyword>
<dbReference type="Gene3D" id="3.30.1340.10">
    <property type="entry name" value="HPr-like"/>
    <property type="match status" value="1"/>
</dbReference>
<name>A0A1Q8SN67_9GAMM</name>
<evidence type="ECO:0000256" key="7">
    <source>
        <dbReference type="ARBA" id="ARBA00022490"/>
    </source>
</evidence>
<dbReference type="InterPro" id="IPR050499">
    <property type="entry name" value="PEP-utilizing_PTS_enzyme"/>
</dbReference>
<dbReference type="InterPro" id="IPR035895">
    <property type="entry name" value="HPr-like_sf"/>
</dbReference>
<reference evidence="18 19" key="1">
    <citation type="submission" date="2016-12" db="EMBL/GenBank/DDBJ databases">
        <title>Draft genome sequences of strains Salinicola socius SMB35, Salinicola sp. MH3R3-1 and Chromohalobacter sp. SMB17 from the Verkhnekamsk potash mining region of Russia.</title>
        <authorList>
            <person name="Mavrodi D.V."/>
            <person name="Olsson B.E."/>
            <person name="Korsakova E.S."/>
            <person name="Pyankova A."/>
            <person name="Mavrodi O.V."/>
            <person name="Plotnikova E.G."/>
        </authorList>
    </citation>
    <scope>NUCLEOTIDE SEQUENCE [LARGE SCALE GENOMIC DNA]</scope>
    <source>
        <strain evidence="18 19">SMB35</strain>
    </source>
</reference>
<evidence type="ECO:0000256" key="9">
    <source>
        <dbReference type="ARBA" id="ARBA00022597"/>
    </source>
</evidence>
<dbReference type="InterPro" id="IPR036618">
    <property type="entry name" value="PtsI_HPr-bd_sf"/>
</dbReference>
<dbReference type="STRING" id="404433.BTW07_17565"/>
<dbReference type="PROSITE" id="PS51350">
    <property type="entry name" value="PTS_HPR_DOM"/>
    <property type="match status" value="1"/>
</dbReference>
<evidence type="ECO:0000256" key="8">
    <source>
        <dbReference type="ARBA" id="ARBA00022553"/>
    </source>
</evidence>
<dbReference type="Gene3D" id="1.10.274.10">
    <property type="entry name" value="PtsI, HPr-binding domain"/>
    <property type="match status" value="1"/>
</dbReference>
<sequence length="969" mass="102925">MLTLQPQDAALNCQADSWQNALDQAAASLHDAGLVEASYRDALHAREAQGSTFLGSGIAIPHGTPESRDQIHRTGVRLLQFPDGVTWHDGNRVFLLVAIAAASDEHLDVLRRLTHVLDDEGVAERLAKADTAEAMVALLARPQVKARLDAGTLCLGFPARDRFELALAAAARLRQAECVDARFVAVITEQEPVSLGQGLWLVSASVGVSQPALALATPERAFTGPRGAVNGVFCVAAQGEAHRELLGRLADLLDAGEGEALVDADADHVLARLSGESSRAETARVTLLNAHGLHARPAKLLVQAAREQSLPVRVRLMEGAAETVSAASLTKVIGLGARRGQTLIFSAEGDGAEMALKSMVAAVTAGLGESVRPLSDSGSASHGPRRGAAGATAEPAGETPQAPIADDTALPATAASPGLAIAPVFVMRAPRFDYPERARDLTPDRQGDAERQRERLRASLIEARDQLRALIGTAKGGDVAEILSMHAEMLDDPELHEAAFEGMRDGLSAEAAWWQAIDTAARAQEVLADRLLAERAADLRDVGRRVLGVLCGVTLPTPPQRPYILVTDDIGPSDVARLDTAQVRGLLTARGGATSHSAILARALGIPAVVGAGARALTLANDDELILDGDLGRVIVRPSAERRDRAELRLKELERLRRDAHGLRFEEGRTADGRRIEVAANLGNTAHAADAVEQGAEGVGLLRTEFLFMAHPEAPDLETQIGEYRRAFDALDGRPLVARTLDVGGDKPLPYWPVAAEDNPFLGLRGIRLALTRPEVLETQLRALLTAAGDRPLRIMFPMVKDVDEYRQARAIVDRLQQEIGAPDVQVGVMIEIPSAALLAPSLAAEVDFFSIGTNDLTQYTLAIDRGHPELSSQADGLHPAVLRLIQMTVDAAHAEGKWVGVCGELGSDAAAVPVLVGLGVDELSVSVRQVPMVKARLRGFTQETARLHAETALAQATSQAVRDALEAL</sequence>